<sequence length="154" mass="17775">MSAHNTKTMGIEQFKTALKRHSLKATPQRLAVHEAMMCLGHASADMVTEYIRQNLGTNVTVASVYNILTQLSCLGIYSHRMSANNKMYFDVNSFRHIHIYDCENHNFKDLIDDELMDMIEARLGRKKFRGFKIEDIDIQLIGRPTRKRTVAKQN</sequence>
<evidence type="ECO:0000313" key="3">
    <source>
        <dbReference type="Proteomes" id="UP000823757"/>
    </source>
</evidence>
<dbReference type="GO" id="GO:0003700">
    <property type="term" value="F:DNA-binding transcription factor activity"/>
    <property type="evidence" value="ECO:0007669"/>
    <property type="project" value="InterPro"/>
</dbReference>
<dbReference type="EMBL" id="JADIMD010000033">
    <property type="protein sequence ID" value="MBO8474148.1"/>
    <property type="molecule type" value="Genomic_DNA"/>
</dbReference>
<dbReference type="InterPro" id="IPR036388">
    <property type="entry name" value="WH-like_DNA-bd_sf"/>
</dbReference>
<organism evidence="2 3">
    <name type="scientific">Candidatus Cryptobacteroides faecigallinarum</name>
    <dbReference type="NCBI Taxonomy" id="2840763"/>
    <lineage>
        <taxon>Bacteria</taxon>
        <taxon>Pseudomonadati</taxon>
        <taxon>Bacteroidota</taxon>
        <taxon>Bacteroidia</taxon>
        <taxon>Bacteroidales</taxon>
        <taxon>Candidatus Cryptobacteroides</taxon>
    </lineage>
</organism>
<dbReference type="InterPro" id="IPR002481">
    <property type="entry name" value="FUR"/>
</dbReference>
<evidence type="ECO:0000256" key="1">
    <source>
        <dbReference type="PIRSR" id="PIRSR602481-1"/>
    </source>
</evidence>
<comment type="caution">
    <text evidence="2">The sequence shown here is derived from an EMBL/GenBank/DDBJ whole genome shotgun (WGS) entry which is preliminary data.</text>
</comment>
<dbReference type="Proteomes" id="UP000823757">
    <property type="component" value="Unassembled WGS sequence"/>
</dbReference>
<dbReference type="GO" id="GO:0000976">
    <property type="term" value="F:transcription cis-regulatory region binding"/>
    <property type="evidence" value="ECO:0007669"/>
    <property type="project" value="TreeGrafter"/>
</dbReference>
<dbReference type="GO" id="GO:0008270">
    <property type="term" value="F:zinc ion binding"/>
    <property type="evidence" value="ECO:0007669"/>
    <property type="project" value="TreeGrafter"/>
</dbReference>
<name>A0A9D9IM65_9BACT</name>
<comment type="cofactor">
    <cofactor evidence="1">
        <name>Zn(2+)</name>
        <dbReference type="ChEBI" id="CHEBI:29105"/>
    </cofactor>
    <text evidence="1">Binds 1 zinc ion per subunit.</text>
</comment>
<keyword evidence="1" id="KW-0862">Zinc</keyword>
<keyword evidence="1" id="KW-0479">Metal-binding</keyword>
<accession>A0A9D9IM65</accession>
<dbReference type="AlphaFoldDB" id="A0A9D9IM65"/>
<evidence type="ECO:0000313" key="2">
    <source>
        <dbReference type="EMBL" id="MBO8474148.1"/>
    </source>
</evidence>
<dbReference type="GO" id="GO:0045892">
    <property type="term" value="P:negative regulation of DNA-templated transcription"/>
    <property type="evidence" value="ECO:0007669"/>
    <property type="project" value="TreeGrafter"/>
</dbReference>
<dbReference type="Gene3D" id="1.10.10.10">
    <property type="entry name" value="Winged helix-like DNA-binding domain superfamily/Winged helix DNA-binding domain"/>
    <property type="match status" value="1"/>
</dbReference>
<proteinExistence type="predicted"/>
<dbReference type="PANTHER" id="PTHR33202:SF7">
    <property type="entry name" value="FERRIC UPTAKE REGULATION PROTEIN"/>
    <property type="match status" value="1"/>
</dbReference>
<dbReference type="PANTHER" id="PTHR33202">
    <property type="entry name" value="ZINC UPTAKE REGULATION PROTEIN"/>
    <property type="match status" value="1"/>
</dbReference>
<protein>
    <submittedName>
        <fullName evidence="2">Transcriptional repressor</fullName>
    </submittedName>
</protein>
<dbReference type="Pfam" id="PF01475">
    <property type="entry name" value="FUR"/>
    <property type="match status" value="1"/>
</dbReference>
<gene>
    <name evidence="2" type="ORF">IAB91_02505</name>
</gene>
<reference evidence="2" key="1">
    <citation type="submission" date="2020-10" db="EMBL/GenBank/DDBJ databases">
        <authorList>
            <person name="Gilroy R."/>
        </authorList>
    </citation>
    <scope>NUCLEOTIDE SEQUENCE</scope>
    <source>
        <strain evidence="2">B1-13419</strain>
    </source>
</reference>
<dbReference type="InterPro" id="IPR036390">
    <property type="entry name" value="WH_DNA-bd_sf"/>
</dbReference>
<reference evidence="2" key="2">
    <citation type="journal article" date="2021" name="PeerJ">
        <title>Extensive microbial diversity within the chicken gut microbiome revealed by metagenomics and culture.</title>
        <authorList>
            <person name="Gilroy R."/>
            <person name="Ravi A."/>
            <person name="Getino M."/>
            <person name="Pursley I."/>
            <person name="Horton D.L."/>
            <person name="Alikhan N.F."/>
            <person name="Baker D."/>
            <person name="Gharbi K."/>
            <person name="Hall N."/>
            <person name="Watson M."/>
            <person name="Adriaenssens E.M."/>
            <person name="Foster-Nyarko E."/>
            <person name="Jarju S."/>
            <person name="Secka A."/>
            <person name="Antonio M."/>
            <person name="Oren A."/>
            <person name="Chaudhuri R.R."/>
            <person name="La Ragione R."/>
            <person name="Hildebrand F."/>
            <person name="Pallen M.J."/>
        </authorList>
    </citation>
    <scope>NUCLEOTIDE SEQUENCE</scope>
    <source>
        <strain evidence="2">B1-13419</strain>
    </source>
</reference>
<dbReference type="SUPFAM" id="SSF46785">
    <property type="entry name" value="Winged helix' DNA-binding domain"/>
    <property type="match status" value="1"/>
</dbReference>
<dbReference type="GO" id="GO:1900376">
    <property type="term" value="P:regulation of secondary metabolite biosynthetic process"/>
    <property type="evidence" value="ECO:0007669"/>
    <property type="project" value="TreeGrafter"/>
</dbReference>
<feature type="binding site" evidence="1">
    <location>
        <position position="102"/>
    </location>
    <ligand>
        <name>Zn(2+)</name>
        <dbReference type="ChEBI" id="CHEBI:29105"/>
    </ligand>
</feature>